<evidence type="ECO:0000313" key="3">
    <source>
        <dbReference type="EMBL" id="MFB9208282.1"/>
    </source>
</evidence>
<evidence type="ECO:0000259" key="2">
    <source>
        <dbReference type="Pfam" id="PF13231"/>
    </source>
</evidence>
<protein>
    <submittedName>
        <fullName evidence="3">Glycosyltransferase family 39 protein</fullName>
        <ecNumber evidence="3">2.4.-.-</ecNumber>
    </submittedName>
</protein>
<feature type="domain" description="Glycosyltransferase RgtA/B/C/D-like" evidence="2">
    <location>
        <begin position="103"/>
        <end position="163"/>
    </location>
</feature>
<dbReference type="EMBL" id="JBHMEI010000069">
    <property type="protein sequence ID" value="MFB9208282.1"/>
    <property type="molecule type" value="Genomic_DNA"/>
</dbReference>
<name>A0ABV5IVJ2_9ACTN</name>
<accession>A0ABV5IVJ2</accession>
<keyword evidence="3" id="KW-0328">Glycosyltransferase</keyword>
<dbReference type="PANTHER" id="PTHR10050:SF46">
    <property type="entry name" value="PROTEIN O-MANNOSYL-TRANSFERASE 2"/>
    <property type="match status" value="1"/>
</dbReference>
<keyword evidence="1" id="KW-0472">Membrane</keyword>
<dbReference type="InterPro" id="IPR038731">
    <property type="entry name" value="RgtA/B/C-like"/>
</dbReference>
<comment type="caution">
    <text evidence="3">The sequence shown here is derived from an EMBL/GenBank/DDBJ whole genome shotgun (WGS) entry which is preliminary data.</text>
</comment>
<feature type="transmembrane region" description="Helical" evidence="1">
    <location>
        <begin position="17"/>
        <end position="36"/>
    </location>
</feature>
<keyword evidence="1" id="KW-1133">Transmembrane helix</keyword>
<organism evidence="3 4">
    <name type="scientific">Nonomuraea spiralis</name>
    <dbReference type="NCBI Taxonomy" id="46182"/>
    <lineage>
        <taxon>Bacteria</taxon>
        <taxon>Bacillati</taxon>
        <taxon>Actinomycetota</taxon>
        <taxon>Actinomycetes</taxon>
        <taxon>Streptosporangiales</taxon>
        <taxon>Streptosporangiaceae</taxon>
        <taxon>Nonomuraea</taxon>
    </lineage>
</organism>
<reference evidence="3 4" key="1">
    <citation type="submission" date="2024-09" db="EMBL/GenBank/DDBJ databases">
        <authorList>
            <person name="Sun Q."/>
            <person name="Mori K."/>
        </authorList>
    </citation>
    <scope>NUCLEOTIDE SEQUENCE [LARGE SCALE GENOMIC DNA]</scope>
    <source>
        <strain evidence="3 4">CCM 3426</strain>
    </source>
</reference>
<dbReference type="EC" id="2.4.-.-" evidence="3"/>
<keyword evidence="3" id="KW-0808">Transferase</keyword>
<dbReference type="RefSeq" id="WP_189654309.1">
    <property type="nucleotide sequence ID" value="NZ_BMRC01000078.1"/>
</dbReference>
<sequence length="166" mass="18203">MGEAARRLVPPFTGRPFLGWVGPLLLALFGGLLRFVRLGDPKAVVFDETYYAKDAYSLLTHGVERSMLGDAKNPVADHRIMAGNLDIFRQCPEPSECASFVAHPPLGKWMIAVGEWLFGMNPFGWRFVAVLVGTLSILILARVARRMTRSTLLGCFAGLLLALDGL</sequence>
<dbReference type="InterPro" id="IPR027005">
    <property type="entry name" value="PMT-like"/>
</dbReference>
<feature type="transmembrane region" description="Helical" evidence="1">
    <location>
        <begin position="123"/>
        <end position="141"/>
    </location>
</feature>
<dbReference type="PANTHER" id="PTHR10050">
    <property type="entry name" value="DOLICHYL-PHOSPHATE-MANNOSE--PROTEIN MANNOSYLTRANSFERASE"/>
    <property type="match status" value="1"/>
</dbReference>
<proteinExistence type="predicted"/>
<dbReference type="Proteomes" id="UP001589647">
    <property type="component" value="Unassembled WGS sequence"/>
</dbReference>
<evidence type="ECO:0000313" key="4">
    <source>
        <dbReference type="Proteomes" id="UP001589647"/>
    </source>
</evidence>
<dbReference type="Pfam" id="PF13231">
    <property type="entry name" value="PMT_2"/>
    <property type="match status" value="1"/>
</dbReference>
<keyword evidence="4" id="KW-1185">Reference proteome</keyword>
<dbReference type="GO" id="GO:0016757">
    <property type="term" value="F:glycosyltransferase activity"/>
    <property type="evidence" value="ECO:0007669"/>
    <property type="project" value="UniProtKB-KW"/>
</dbReference>
<gene>
    <name evidence="3" type="ORF">ACFFV7_44370</name>
</gene>
<keyword evidence="1" id="KW-0812">Transmembrane</keyword>
<evidence type="ECO:0000256" key="1">
    <source>
        <dbReference type="SAM" id="Phobius"/>
    </source>
</evidence>
<feature type="non-terminal residue" evidence="3">
    <location>
        <position position="166"/>
    </location>
</feature>